<protein>
    <submittedName>
        <fullName evidence="3">Uncharacterized protein</fullName>
    </submittedName>
</protein>
<dbReference type="EMBL" id="CAJVNV010000176">
    <property type="protein sequence ID" value="CAG8093283.1"/>
    <property type="molecule type" value="Genomic_DNA"/>
</dbReference>
<name>A0A9W4HR27_PENNA</name>
<keyword evidence="1" id="KW-1133">Transmembrane helix</keyword>
<keyword evidence="1" id="KW-0472">Membrane</keyword>
<keyword evidence="2" id="KW-0732">Signal</keyword>
<feature type="chain" id="PRO_5040746007" evidence="2">
    <location>
        <begin position="24"/>
        <end position="253"/>
    </location>
</feature>
<dbReference type="OrthoDB" id="414698at2759"/>
<organism evidence="3 4">
    <name type="scientific">Penicillium nalgiovense</name>
    <dbReference type="NCBI Taxonomy" id="60175"/>
    <lineage>
        <taxon>Eukaryota</taxon>
        <taxon>Fungi</taxon>
        <taxon>Dikarya</taxon>
        <taxon>Ascomycota</taxon>
        <taxon>Pezizomycotina</taxon>
        <taxon>Eurotiomycetes</taxon>
        <taxon>Eurotiomycetidae</taxon>
        <taxon>Eurotiales</taxon>
        <taxon>Aspergillaceae</taxon>
        <taxon>Penicillium</taxon>
    </lineage>
</organism>
<accession>A0A9W4HR27</accession>
<sequence>MQVSPKVHTALATVLLIVSLVRLELSRRAARGISHLALDLAVSVPKDVLLVVYVGLSWAEISETVREVILGISSVFPFLLVVRASEILFLDPKLTTQHQSLRMSILLRSLTGTPSRLVICFSLFFLSSSLIKVTATLVGIYVYLPLQHAVLFLHFVDYLSLAYLLWSLDKYTTAGSRTGLQLRCALHWTMGLAAVLLLIAVFGVVLYCWLLSLELQLCILTIWMILSYYSVRSAGSSVDEQSTCSATVVVREV</sequence>
<comment type="caution">
    <text evidence="3">The sequence shown here is derived from an EMBL/GenBank/DDBJ whole genome shotgun (WGS) entry which is preliminary data.</text>
</comment>
<evidence type="ECO:0000313" key="3">
    <source>
        <dbReference type="EMBL" id="CAG8093283.1"/>
    </source>
</evidence>
<evidence type="ECO:0000313" key="4">
    <source>
        <dbReference type="Proteomes" id="UP001153461"/>
    </source>
</evidence>
<reference evidence="3" key="1">
    <citation type="submission" date="2021-07" db="EMBL/GenBank/DDBJ databases">
        <authorList>
            <person name="Branca A.L. A."/>
        </authorList>
    </citation>
    <scope>NUCLEOTIDE SEQUENCE</scope>
</reference>
<feature type="signal peptide" evidence="2">
    <location>
        <begin position="1"/>
        <end position="23"/>
    </location>
</feature>
<proteinExistence type="predicted"/>
<gene>
    <name evidence="3" type="ORF">PNAL_LOCUS4477</name>
</gene>
<dbReference type="AlphaFoldDB" id="A0A9W4HR27"/>
<feature type="transmembrane region" description="Helical" evidence="1">
    <location>
        <begin position="149"/>
        <end position="166"/>
    </location>
</feature>
<keyword evidence="1" id="KW-0812">Transmembrane</keyword>
<evidence type="ECO:0000256" key="1">
    <source>
        <dbReference type="SAM" id="Phobius"/>
    </source>
</evidence>
<feature type="transmembrane region" description="Helical" evidence="1">
    <location>
        <begin position="186"/>
        <end position="207"/>
    </location>
</feature>
<feature type="transmembrane region" description="Helical" evidence="1">
    <location>
        <begin position="117"/>
        <end position="143"/>
    </location>
</feature>
<evidence type="ECO:0000256" key="2">
    <source>
        <dbReference type="SAM" id="SignalP"/>
    </source>
</evidence>
<dbReference type="Proteomes" id="UP001153461">
    <property type="component" value="Unassembled WGS sequence"/>
</dbReference>